<dbReference type="PANTHER" id="PTHR30595:SF6">
    <property type="entry name" value="SCHLAFEN ALBA-2 DOMAIN-CONTAINING PROTEIN"/>
    <property type="match status" value="1"/>
</dbReference>
<proteinExistence type="predicted"/>
<dbReference type="Pfam" id="PF04326">
    <property type="entry name" value="SLFN_AlbA_2"/>
    <property type="match status" value="1"/>
</dbReference>
<dbReference type="InterPro" id="IPR007421">
    <property type="entry name" value="Schlafen_AlbA_2_dom"/>
</dbReference>
<dbReference type="Gene3D" id="1.10.10.10">
    <property type="entry name" value="Winged helix-like DNA-binding domain superfamily/Winged helix DNA-binding domain"/>
    <property type="match status" value="1"/>
</dbReference>
<organism evidence="2 3">
    <name type="scientific">Dyadobacter subterraneus</name>
    <dbReference type="NCBI Taxonomy" id="2773304"/>
    <lineage>
        <taxon>Bacteria</taxon>
        <taxon>Pseudomonadati</taxon>
        <taxon>Bacteroidota</taxon>
        <taxon>Cytophagia</taxon>
        <taxon>Cytophagales</taxon>
        <taxon>Spirosomataceae</taxon>
        <taxon>Dyadobacter</taxon>
    </lineage>
</organism>
<dbReference type="Gene3D" id="3.30.565.60">
    <property type="match status" value="1"/>
</dbReference>
<dbReference type="InterPro" id="IPR036388">
    <property type="entry name" value="WH-like_DNA-bd_sf"/>
</dbReference>
<evidence type="ECO:0000313" key="2">
    <source>
        <dbReference type="EMBL" id="MBE9464794.1"/>
    </source>
</evidence>
<evidence type="ECO:0000259" key="1">
    <source>
        <dbReference type="Pfam" id="PF04326"/>
    </source>
</evidence>
<dbReference type="Pfam" id="PF13749">
    <property type="entry name" value="HATPase_c_4"/>
    <property type="match status" value="1"/>
</dbReference>
<dbReference type="EMBL" id="JACYGY010000001">
    <property type="protein sequence ID" value="MBE9464794.1"/>
    <property type="molecule type" value="Genomic_DNA"/>
</dbReference>
<dbReference type="InterPro" id="IPR038475">
    <property type="entry name" value="RecG_C_sf"/>
</dbReference>
<accession>A0ABR9WKV1</accession>
<dbReference type="RefSeq" id="WP_194122829.1">
    <property type="nucleotide sequence ID" value="NZ_JACYGY010000001.1"/>
</dbReference>
<evidence type="ECO:0000313" key="3">
    <source>
        <dbReference type="Proteomes" id="UP000634134"/>
    </source>
</evidence>
<protein>
    <submittedName>
        <fullName evidence="2">DNA binding domain-containing protein</fullName>
    </submittedName>
</protein>
<dbReference type="Gene3D" id="3.30.950.30">
    <property type="entry name" value="Schlafen, AAA domain"/>
    <property type="match status" value="1"/>
</dbReference>
<name>A0ABR9WKV1_9BACT</name>
<sequence>MSENSNTEYKSRFSDAVIETLVAFANTKGGQIFIGINDDGEPVKNFVIREETVQQWLNEIKHKTQPSVIPDSEFLEIEGKEIISLSIKEFPIKPVAFRGRYFKRVQNSNHQLNLREISDMHLKTFNTSWDSYATNDYKLDDISLEKVRSFIEKSNILKENPLQDDPLTVLYKFELIKESQIANACHLLFAKNDVFLATIELGRFSAPTLIKDGLTLRSDLFSQIEDVLTFIKKHINKEYIITGNPQREERWEYPLNAIREIIINMIVHRDYMHYGDSSVKVFDHYIEFFNPGPLPQSISIEQLLSGDYTSQARNKKVSSIFKEAGVIEKYGSGIKRIQNAFLNYGLEAPVFENFQHGFRVIVSTQTVLKTVEKTVEETVEKTVEKTEEIILNLIKSDSRITTKAIQQITGLSRRGIEWQIQKLKDQKIINRIGPDKGGHWEIIK</sequence>
<gene>
    <name evidence="2" type="ORF">IEE83_23160</name>
</gene>
<reference evidence="3" key="1">
    <citation type="submission" date="2023-07" db="EMBL/GenBank/DDBJ databases">
        <title>Dyadobacter sp. nov 'subterranea' isolated from contaminted grondwater.</title>
        <authorList>
            <person name="Szabo I."/>
            <person name="Al-Omari J."/>
            <person name="Szerdahelyi S.G."/>
            <person name="Rado J."/>
        </authorList>
    </citation>
    <scope>NUCLEOTIDE SEQUENCE [LARGE SCALE GENOMIC DNA]</scope>
    <source>
        <strain evidence="3">UP-52</strain>
    </source>
</reference>
<dbReference type="Pfam" id="PF13412">
    <property type="entry name" value="HTH_24"/>
    <property type="match status" value="1"/>
</dbReference>
<dbReference type="SUPFAM" id="SSF46785">
    <property type="entry name" value="Winged helix' DNA-binding domain"/>
    <property type="match status" value="1"/>
</dbReference>
<dbReference type="PANTHER" id="PTHR30595">
    <property type="entry name" value="GLPR-RELATED TRANSCRIPTIONAL REPRESSOR"/>
    <property type="match status" value="1"/>
</dbReference>
<dbReference type="InterPro" id="IPR038461">
    <property type="entry name" value="Schlafen_AlbA_2_dom_sf"/>
</dbReference>
<feature type="domain" description="Schlafen AlbA-2" evidence="1">
    <location>
        <begin position="3"/>
        <end position="113"/>
    </location>
</feature>
<keyword evidence="3" id="KW-1185">Reference proteome</keyword>
<comment type="caution">
    <text evidence="2">The sequence shown here is derived from an EMBL/GenBank/DDBJ whole genome shotgun (WGS) entry which is preliminary data.</text>
</comment>
<dbReference type="Proteomes" id="UP000634134">
    <property type="component" value="Unassembled WGS sequence"/>
</dbReference>
<dbReference type="InterPro" id="IPR036390">
    <property type="entry name" value="WH_DNA-bd_sf"/>
</dbReference>